<protein>
    <submittedName>
        <fullName evidence="1">Uncharacterized protein</fullName>
    </submittedName>
</protein>
<dbReference type="AlphaFoldDB" id="A0AAV7FTQ0"/>
<dbReference type="EMBL" id="JAGFBR010000163">
    <property type="protein sequence ID" value="KAH0446717.1"/>
    <property type="molecule type" value="Genomic_DNA"/>
</dbReference>
<gene>
    <name evidence="1" type="ORF">IEQ34_024439</name>
</gene>
<evidence type="ECO:0000313" key="1">
    <source>
        <dbReference type="EMBL" id="KAH0446717.1"/>
    </source>
</evidence>
<dbReference type="Proteomes" id="UP000775213">
    <property type="component" value="Unassembled WGS sequence"/>
</dbReference>
<reference evidence="1 2" key="1">
    <citation type="journal article" date="2021" name="Hortic Res">
        <title>Chromosome-scale assembly of the Dendrobium chrysotoxum genome enhances the understanding of orchid evolution.</title>
        <authorList>
            <person name="Zhang Y."/>
            <person name="Zhang G.Q."/>
            <person name="Zhang D."/>
            <person name="Liu X.D."/>
            <person name="Xu X.Y."/>
            <person name="Sun W.H."/>
            <person name="Yu X."/>
            <person name="Zhu X."/>
            <person name="Wang Z.W."/>
            <person name="Zhao X."/>
            <person name="Zhong W.Y."/>
            <person name="Chen H."/>
            <person name="Yin W.L."/>
            <person name="Huang T."/>
            <person name="Niu S.C."/>
            <person name="Liu Z.J."/>
        </authorList>
    </citation>
    <scope>NUCLEOTIDE SEQUENCE [LARGE SCALE GENOMIC DNA]</scope>
    <source>
        <strain evidence="1">Lindl</strain>
    </source>
</reference>
<accession>A0AAV7FTQ0</accession>
<proteinExistence type="predicted"/>
<sequence>MVTYRSTKPLPVGLGILSWCNDRCQAALLQIKAREPLICKLDRHDIRFTTPESRETFLMLY</sequence>
<organism evidence="1 2">
    <name type="scientific">Dendrobium chrysotoxum</name>
    <name type="common">Orchid</name>
    <dbReference type="NCBI Taxonomy" id="161865"/>
    <lineage>
        <taxon>Eukaryota</taxon>
        <taxon>Viridiplantae</taxon>
        <taxon>Streptophyta</taxon>
        <taxon>Embryophyta</taxon>
        <taxon>Tracheophyta</taxon>
        <taxon>Spermatophyta</taxon>
        <taxon>Magnoliopsida</taxon>
        <taxon>Liliopsida</taxon>
        <taxon>Asparagales</taxon>
        <taxon>Orchidaceae</taxon>
        <taxon>Epidendroideae</taxon>
        <taxon>Malaxideae</taxon>
        <taxon>Dendrobiinae</taxon>
        <taxon>Dendrobium</taxon>
    </lineage>
</organism>
<comment type="caution">
    <text evidence="1">The sequence shown here is derived from an EMBL/GenBank/DDBJ whole genome shotgun (WGS) entry which is preliminary data.</text>
</comment>
<keyword evidence="2" id="KW-1185">Reference proteome</keyword>
<name>A0AAV7FTQ0_DENCH</name>
<evidence type="ECO:0000313" key="2">
    <source>
        <dbReference type="Proteomes" id="UP000775213"/>
    </source>
</evidence>